<sequence length="186" mass="20538">MKVHELVARFAKAGESAKPMDASREILESLRGQVEAIENLLGYISGTGGNAGQVFYRSPQVTLLKVCFPVGRRTPPHNHGTWATILQLSGEEKNTLYQRENGKLRKAREMSLTRGAILSMPAETVHVVQCRSNVPAIGLHVYGGDIFALARRIWNPETLEEHALDWALYEKFAQTASKAAKAPLES</sequence>
<gene>
    <name evidence="1" type="ORF">ABIF63_005374</name>
</gene>
<reference evidence="1 2" key="1">
    <citation type="submission" date="2024-06" db="EMBL/GenBank/DDBJ databases">
        <title>Genomic Encyclopedia of Type Strains, Phase V (KMG-V): Genome sequencing to study the core and pangenomes of soil and plant-associated prokaryotes.</title>
        <authorList>
            <person name="Whitman W."/>
        </authorList>
    </citation>
    <scope>NUCLEOTIDE SEQUENCE [LARGE SCALE GENOMIC DNA]</scope>
    <source>
        <strain evidence="1 2">USDA 160</strain>
    </source>
</reference>
<dbReference type="Gene3D" id="2.60.120.10">
    <property type="entry name" value="Jelly Rolls"/>
    <property type="match status" value="1"/>
</dbReference>
<dbReference type="Proteomes" id="UP001549291">
    <property type="component" value="Unassembled WGS sequence"/>
</dbReference>
<organism evidence="1 2">
    <name type="scientific">Bradyrhizobium japonicum</name>
    <dbReference type="NCBI Taxonomy" id="375"/>
    <lineage>
        <taxon>Bacteria</taxon>
        <taxon>Pseudomonadati</taxon>
        <taxon>Pseudomonadota</taxon>
        <taxon>Alphaproteobacteria</taxon>
        <taxon>Hyphomicrobiales</taxon>
        <taxon>Nitrobacteraceae</taxon>
        <taxon>Bradyrhizobium</taxon>
    </lineage>
</organism>
<dbReference type="CDD" id="cd10548">
    <property type="entry name" value="cupin_CDO"/>
    <property type="match status" value="1"/>
</dbReference>
<name>A0ABV2RWG2_BRAJP</name>
<dbReference type="SUPFAM" id="SSF51182">
    <property type="entry name" value="RmlC-like cupins"/>
    <property type="match status" value="1"/>
</dbReference>
<accession>A0ABV2RWG2</accession>
<proteinExistence type="predicted"/>
<dbReference type="RefSeq" id="WP_014494888.1">
    <property type="nucleotide sequence ID" value="NZ_BJNK01000046.1"/>
</dbReference>
<evidence type="ECO:0000313" key="2">
    <source>
        <dbReference type="Proteomes" id="UP001549291"/>
    </source>
</evidence>
<dbReference type="InterPro" id="IPR011051">
    <property type="entry name" value="RmlC_Cupin_sf"/>
</dbReference>
<dbReference type="EMBL" id="JBEPTQ010000002">
    <property type="protein sequence ID" value="MET4721268.1"/>
    <property type="molecule type" value="Genomic_DNA"/>
</dbReference>
<dbReference type="InterPro" id="IPR014710">
    <property type="entry name" value="RmlC-like_jellyroll"/>
</dbReference>
<keyword evidence="2" id="KW-1185">Reference proteome</keyword>
<protein>
    <submittedName>
        <fullName evidence="1">Metal-dependent enzyme (Double-stranded beta helix superfamily)</fullName>
    </submittedName>
</protein>
<evidence type="ECO:0000313" key="1">
    <source>
        <dbReference type="EMBL" id="MET4721268.1"/>
    </source>
</evidence>
<comment type="caution">
    <text evidence="1">The sequence shown here is derived from an EMBL/GenBank/DDBJ whole genome shotgun (WGS) entry which is preliminary data.</text>
</comment>
<dbReference type="GeneID" id="64070182"/>